<name>A0A7H0LDG2_9SPHN</name>
<sequence>MPTYNAPDFARAAIDSVLAQTFTDFELIVIDDASTDATASMLAGIDDPRLRILKPDCNEGPVLARNRGFAAARGRYVAALDHDDLCRPGRLAEQVAYLDAHPGTVLVASNASILEHGRERPHPGPRTSTPVLLDWLLLLRNPLVWSSVMIRADAARALDPFNRPDRYGAEDFDFYHRIRAHGTIARIDADLLVYREHPGGVSKRFADRTDATAIAVLSEAYAPLFGNEAAARATSMVRHSARAAPVDDAATLALLGDTLDRLHARFLREHAPRRSDRRRIAWHTARLWWRLAAEARRAGVPWRTATQSAPGCARLSGLGAPALARIWLGTLRRWS</sequence>
<reference evidence="2 3" key="1">
    <citation type="submission" date="2020-09" db="EMBL/GenBank/DDBJ databases">
        <title>Sphingomonas sp., a new species isolated from pork steak.</title>
        <authorList>
            <person name="Heidler von Heilborn D."/>
        </authorList>
    </citation>
    <scope>NUCLEOTIDE SEQUENCE [LARGE SCALE GENOMIC DNA]</scope>
    <source>
        <strain evidence="3">S8-3T</strain>
    </source>
</reference>
<proteinExistence type="predicted"/>
<dbReference type="Pfam" id="PF00535">
    <property type="entry name" value="Glycos_transf_2"/>
    <property type="match status" value="1"/>
</dbReference>
<evidence type="ECO:0000313" key="3">
    <source>
        <dbReference type="Proteomes" id="UP000516148"/>
    </source>
</evidence>
<protein>
    <submittedName>
        <fullName evidence="2">Glycosyltransferase family 2 protein</fullName>
    </submittedName>
</protein>
<dbReference type="AlphaFoldDB" id="A0A7H0LDG2"/>
<dbReference type="GO" id="GO:0016740">
    <property type="term" value="F:transferase activity"/>
    <property type="evidence" value="ECO:0007669"/>
    <property type="project" value="UniProtKB-KW"/>
</dbReference>
<keyword evidence="2" id="KW-0808">Transferase</keyword>
<organism evidence="2 3">
    <name type="scientific">Sphingomonas alpina</name>
    <dbReference type="NCBI Taxonomy" id="653931"/>
    <lineage>
        <taxon>Bacteria</taxon>
        <taxon>Pseudomonadati</taxon>
        <taxon>Pseudomonadota</taxon>
        <taxon>Alphaproteobacteria</taxon>
        <taxon>Sphingomonadales</taxon>
        <taxon>Sphingomonadaceae</taxon>
        <taxon>Sphingomonas</taxon>
    </lineage>
</organism>
<accession>A0A7H0LDG2</accession>
<dbReference type="Proteomes" id="UP000516148">
    <property type="component" value="Chromosome"/>
</dbReference>
<dbReference type="Gene3D" id="3.90.550.10">
    <property type="entry name" value="Spore Coat Polysaccharide Biosynthesis Protein SpsA, Chain A"/>
    <property type="match status" value="1"/>
</dbReference>
<evidence type="ECO:0000259" key="1">
    <source>
        <dbReference type="Pfam" id="PF00535"/>
    </source>
</evidence>
<gene>
    <name evidence="2" type="ORF">H3Z74_12900</name>
</gene>
<keyword evidence="3" id="KW-1185">Reference proteome</keyword>
<dbReference type="InterPro" id="IPR029044">
    <property type="entry name" value="Nucleotide-diphossugar_trans"/>
</dbReference>
<dbReference type="InterPro" id="IPR001173">
    <property type="entry name" value="Glyco_trans_2-like"/>
</dbReference>
<dbReference type="KEGG" id="spap:H3Z74_12900"/>
<dbReference type="EMBL" id="CP061038">
    <property type="protein sequence ID" value="QNQ07715.1"/>
    <property type="molecule type" value="Genomic_DNA"/>
</dbReference>
<evidence type="ECO:0000313" key="2">
    <source>
        <dbReference type="EMBL" id="QNQ07715.1"/>
    </source>
</evidence>
<dbReference type="SUPFAM" id="SSF53448">
    <property type="entry name" value="Nucleotide-diphospho-sugar transferases"/>
    <property type="match status" value="1"/>
</dbReference>
<feature type="domain" description="Glycosyltransferase 2-like" evidence="1">
    <location>
        <begin position="1"/>
        <end position="124"/>
    </location>
</feature>
<dbReference type="PANTHER" id="PTHR43685:SF11">
    <property type="entry name" value="GLYCOSYLTRANSFERASE TAGX-RELATED"/>
    <property type="match status" value="1"/>
</dbReference>
<dbReference type="PANTHER" id="PTHR43685">
    <property type="entry name" value="GLYCOSYLTRANSFERASE"/>
    <property type="match status" value="1"/>
</dbReference>
<dbReference type="InterPro" id="IPR050834">
    <property type="entry name" value="Glycosyltransf_2"/>
</dbReference>
<dbReference type="CDD" id="cd00761">
    <property type="entry name" value="Glyco_tranf_GTA_type"/>
    <property type="match status" value="1"/>
</dbReference>